<name>A0A158KIJ5_9BURK</name>
<dbReference type="EMBL" id="FCNZ02000081">
    <property type="protein sequence ID" value="SAL80835.1"/>
    <property type="molecule type" value="Genomic_DNA"/>
</dbReference>
<keyword evidence="3" id="KW-1185">Reference proteome</keyword>
<reference evidence="2" key="1">
    <citation type="submission" date="2016-01" db="EMBL/GenBank/DDBJ databases">
        <authorList>
            <person name="Peeters Charlotte."/>
        </authorList>
    </citation>
    <scope>NUCLEOTIDE SEQUENCE</scope>
    <source>
        <strain evidence="2">LMG 22936</strain>
    </source>
</reference>
<evidence type="ECO:0000313" key="3">
    <source>
        <dbReference type="Proteomes" id="UP000054717"/>
    </source>
</evidence>
<dbReference type="AlphaFoldDB" id="A0A158KIJ5"/>
<accession>A0A158KIJ5</accession>
<feature type="chain" id="PRO_5011109221" description="Lipoprotein" evidence="1">
    <location>
        <begin position="24"/>
        <end position="169"/>
    </location>
</feature>
<proteinExistence type="predicted"/>
<keyword evidence="1" id="KW-0732">Signal</keyword>
<gene>
    <name evidence="2" type="ORF">AWB66_06323</name>
</gene>
<evidence type="ECO:0008006" key="4">
    <source>
        <dbReference type="Google" id="ProtNLM"/>
    </source>
</evidence>
<comment type="caution">
    <text evidence="2">The sequence shown here is derived from an EMBL/GenBank/DDBJ whole genome shotgun (WGS) entry which is preliminary data.</text>
</comment>
<evidence type="ECO:0000313" key="2">
    <source>
        <dbReference type="EMBL" id="SAL80835.1"/>
    </source>
</evidence>
<evidence type="ECO:0000256" key="1">
    <source>
        <dbReference type="SAM" id="SignalP"/>
    </source>
</evidence>
<organism evidence="2 3">
    <name type="scientific">Caballeronia telluris</name>
    <dbReference type="NCBI Taxonomy" id="326475"/>
    <lineage>
        <taxon>Bacteria</taxon>
        <taxon>Pseudomonadati</taxon>
        <taxon>Pseudomonadota</taxon>
        <taxon>Betaproteobacteria</taxon>
        <taxon>Burkholderiales</taxon>
        <taxon>Burkholderiaceae</taxon>
        <taxon>Caballeronia</taxon>
    </lineage>
</organism>
<dbReference type="Proteomes" id="UP000054717">
    <property type="component" value="Unassembled WGS sequence"/>
</dbReference>
<feature type="signal peptide" evidence="1">
    <location>
        <begin position="1"/>
        <end position="23"/>
    </location>
</feature>
<dbReference type="RefSeq" id="WP_087633978.1">
    <property type="nucleotide sequence ID" value="NZ_FCNZ02000081.1"/>
</dbReference>
<protein>
    <recommendedName>
        <fullName evidence="4">Lipoprotein</fullName>
    </recommendedName>
</protein>
<sequence>MKKSNAFLTCVALQLAAATTVVAQEANAPVASLPREGTTSYTAYFTSHLVAKQTLGTNDNTSIREVLGITRNSEGKPYFDSLAVRCLLYVQNLAGKVAGQGNCVETDADGDKIFSTFDYTSKVHVLTGGTGKYEGITGNAPFTFKPLQAPGIDEGAAIVDHKVSWHFNK</sequence>